<evidence type="ECO:0000256" key="2">
    <source>
        <dbReference type="ARBA" id="ARBA00038115"/>
    </source>
</evidence>
<dbReference type="GO" id="GO:0052689">
    <property type="term" value="F:carboxylic ester hydrolase activity"/>
    <property type="evidence" value="ECO:0007669"/>
    <property type="project" value="UniProtKB-ARBA"/>
</dbReference>
<accession>A0A7X3G4W9</accession>
<reference evidence="5 6" key="1">
    <citation type="submission" date="2019-12" db="EMBL/GenBank/DDBJ databases">
        <authorList>
            <person name="Li C."/>
            <person name="Zhao J."/>
        </authorList>
    </citation>
    <scope>NUCLEOTIDE SEQUENCE [LARGE SCALE GENOMIC DNA]</scope>
    <source>
        <strain evidence="5 6">NEAU-DD11</strain>
    </source>
</reference>
<evidence type="ECO:0000313" key="5">
    <source>
        <dbReference type="EMBL" id="MVW63746.1"/>
    </source>
</evidence>
<dbReference type="PANTHER" id="PTHR22946">
    <property type="entry name" value="DIENELACTONE HYDROLASE DOMAIN-CONTAINING PROTEIN-RELATED"/>
    <property type="match status" value="1"/>
</dbReference>
<dbReference type="Pfam" id="PF00561">
    <property type="entry name" value="Abhydrolase_1"/>
    <property type="match status" value="1"/>
</dbReference>
<dbReference type="Gene3D" id="3.40.50.1820">
    <property type="entry name" value="alpha/beta hydrolase"/>
    <property type="match status" value="1"/>
</dbReference>
<evidence type="ECO:0000256" key="3">
    <source>
        <dbReference type="SAM" id="MobiDB-lite"/>
    </source>
</evidence>
<dbReference type="AlphaFoldDB" id="A0A7X3G4W9"/>
<evidence type="ECO:0000313" key="6">
    <source>
        <dbReference type="Proteomes" id="UP000443353"/>
    </source>
</evidence>
<feature type="domain" description="AB hydrolase-1" evidence="4">
    <location>
        <begin position="68"/>
        <end position="180"/>
    </location>
</feature>
<proteinExistence type="inferred from homology"/>
<comment type="similarity">
    <text evidence="2">Belongs to the AB hydrolase superfamily. FUS2 hydrolase family.</text>
</comment>
<organism evidence="5 6">
    <name type="scientific">Massilia cellulosiltytica</name>
    <dbReference type="NCBI Taxonomy" id="2683234"/>
    <lineage>
        <taxon>Bacteria</taxon>
        <taxon>Pseudomonadati</taxon>
        <taxon>Pseudomonadota</taxon>
        <taxon>Betaproteobacteria</taxon>
        <taxon>Burkholderiales</taxon>
        <taxon>Oxalobacteraceae</taxon>
        <taxon>Telluria group</taxon>
        <taxon>Massilia</taxon>
    </lineage>
</organism>
<dbReference type="PANTHER" id="PTHR22946:SF9">
    <property type="entry name" value="POLYKETIDE TRANSFERASE AF380"/>
    <property type="match status" value="1"/>
</dbReference>
<feature type="compositionally biased region" description="Basic residues" evidence="3">
    <location>
        <begin position="38"/>
        <end position="59"/>
    </location>
</feature>
<evidence type="ECO:0000259" key="4">
    <source>
        <dbReference type="Pfam" id="PF00561"/>
    </source>
</evidence>
<dbReference type="SUPFAM" id="SSF53474">
    <property type="entry name" value="alpha/beta-Hydrolases"/>
    <property type="match status" value="1"/>
</dbReference>
<gene>
    <name evidence="5" type="ORF">GPY61_27840</name>
</gene>
<comment type="caution">
    <text evidence="5">The sequence shown here is derived from an EMBL/GenBank/DDBJ whole genome shotgun (WGS) entry which is preliminary data.</text>
</comment>
<feature type="compositionally biased region" description="Basic and acidic residues" evidence="3">
    <location>
        <begin position="17"/>
        <end position="37"/>
    </location>
</feature>
<protein>
    <submittedName>
        <fullName evidence="5">Alpha/beta fold hydrolase</fullName>
    </submittedName>
</protein>
<dbReference type="InterPro" id="IPR050261">
    <property type="entry name" value="FrsA_esterase"/>
</dbReference>
<keyword evidence="1 5" id="KW-0378">Hydrolase</keyword>
<evidence type="ECO:0000256" key="1">
    <source>
        <dbReference type="ARBA" id="ARBA00022801"/>
    </source>
</evidence>
<feature type="region of interest" description="Disordered" evidence="3">
    <location>
        <begin position="1"/>
        <end position="69"/>
    </location>
</feature>
<dbReference type="InterPro" id="IPR000073">
    <property type="entry name" value="AB_hydrolase_1"/>
</dbReference>
<name>A0A7X3G4W9_9BURK</name>
<dbReference type="Proteomes" id="UP000443353">
    <property type="component" value="Unassembled WGS sequence"/>
</dbReference>
<sequence length="302" mass="32321">MHYCPDSPGQATAWRTLYDRKDRRPFNGKKTHADTPRRHPPRRRVGRARLRRVARRGRRPAAGAGPKPTMVLLHGLPGNEQNLDLAQAVRRAGWNVLTLHYRGSWGSPGRFSLAGAGEDVEAAMAYLRRPDTVAQYGVDLRRIVVAGHSMGGFFAARYAATHDGVAGVVLLDPWNIGATGKDVAAHPETRQDAIADLGDDFGNSLAGTDAAALMAEAERHARDWDLLGTAPALAGKPVLIVGAEHGNAGQVLPLAAALGAQRGAQVRAVTLPSDHAFADQRIGLAGIVVDWLAARRPRTAPK</sequence>
<keyword evidence="6" id="KW-1185">Reference proteome</keyword>
<dbReference type="EMBL" id="WSES01000009">
    <property type="protein sequence ID" value="MVW63746.1"/>
    <property type="molecule type" value="Genomic_DNA"/>
</dbReference>
<dbReference type="InterPro" id="IPR029058">
    <property type="entry name" value="AB_hydrolase_fold"/>
</dbReference>